<dbReference type="VEuPathDB" id="TrichDB:TRFO_05949"/>
<dbReference type="OrthoDB" id="10264001at2759"/>
<sequence>MHFLIKNSKSAKSQNLEPKSMHHIAVQIKNDSNSDDSADDYAEYLYEDVGDREVFMQMWRGSSQTNGASSADTDESNPDSPLSSIHRAYQHIKAALSDVTTIHSMVQNVVSQNDLGMQKVQEPPPMINSPTTEDIIAERFTQLDQSSNFLLSSAASLREEVSNSQRYFRSLAELSQRFPLKLITDKNEQTQASVASSYPTSTSIVISEGQNGLQWSLSDSSRFSLDGKYFEFSDVPSNYLRCFFELMCHELFERIKNDKIKSAIHYSANKDIRSVYFDVGNRETRPWVFELGAEKDPNSHQNNNISPHNSDDSIQNQESSENSNTVNKVPVWIPRLIDLIMDPQAQPATFMRQLLFFKATLDSMTSAFCERFLNADFCTVYRKTAKCKAAFQIGSPYLYIPYIAFIDKWRVSMTETPNELRCIPYSTDGRGLTPALEKWCDASFSTLFLAMAERVTRSFGFVFKNKNQYGTATIGTKKIKFTPQPKSNDVEITITARNKKSIQWKSIPGTDHIVKMCVIIFQDFTS</sequence>
<feature type="compositionally biased region" description="Polar residues" evidence="1">
    <location>
        <begin position="299"/>
        <end position="314"/>
    </location>
</feature>
<feature type="compositionally biased region" description="Polar residues" evidence="1">
    <location>
        <begin position="7"/>
        <end position="17"/>
    </location>
</feature>
<dbReference type="GeneID" id="94827506"/>
<dbReference type="EMBL" id="MLAK01000760">
    <property type="protein sequence ID" value="OHT05366.1"/>
    <property type="molecule type" value="Genomic_DNA"/>
</dbReference>
<dbReference type="Proteomes" id="UP000179807">
    <property type="component" value="Unassembled WGS sequence"/>
</dbReference>
<dbReference type="RefSeq" id="XP_068358502.1">
    <property type="nucleotide sequence ID" value="XM_068492802.1"/>
</dbReference>
<evidence type="ECO:0000256" key="1">
    <source>
        <dbReference type="SAM" id="MobiDB-lite"/>
    </source>
</evidence>
<evidence type="ECO:0000313" key="2">
    <source>
        <dbReference type="EMBL" id="OHT05366.1"/>
    </source>
</evidence>
<feature type="region of interest" description="Disordered" evidence="1">
    <location>
        <begin position="295"/>
        <end position="323"/>
    </location>
</feature>
<evidence type="ECO:0000313" key="3">
    <source>
        <dbReference type="Proteomes" id="UP000179807"/>
    </source>
</evidence>
<keyword evidence="3" id="KW-1185">Reference proteome</keyword>
<organism evidence="2 3">
    <name type="scientific">Tritrichomonas foetus</name>
    <dbReference type="NCBI Taxonomy" id="1144522"/>
    <lineage>
        <taxon>Eukaryota</taxon>
        <taxon>Metamonada</taxon>
        <taxon>Parabasalia</taxon>
        <taxon>Tritrichomonadida</taxon>
        <taxon>Tritrichomonadidae</taxon>
        <taxon>Tritrichomonas</taxon>
    </lineage>
</organism>
<protein>
    <submittedName>
        <fullName evidence="2">Uncharacterized protein</fullName>
    </submittedName>
</protein>
<reference evidence="2" key="1">
    <citation type="submission" date="2016-10" db="EMBL/GenBank/DDBJ databases">
        <authorList>
            <person name="Benchimol M."/>
            <person name="Almeida L.G."/>
            <person name="Vasconcelos A.T."/>
            <person name="Perreira-Neves A."/>
            <person name="Rosa I.A."/>
            <person name="Tasca T."/>
            <person name="Bogo M.R."/>
            <person name="de Souza W."/>
        </authorList>
    </citation>
    <scope>NUCLEOTIDE SEQUENCE [LARGE SCALE GENOMIC DNA]</scope>
    <source>
        <strain evidence="2">K</strain>
    </source>
</reference>
<proteinExistence type="predicted"/>
<comment type="caution">
    <text evidence="2">The sequence shown here is derived from an EMBL/GenBank/DDBJ whole genome shotgun (WGS) entry which is preliminary data.</text>
</comment>
<accession>A0A1J4K6M8</accession>
<feature type="region of interest" description="Disordered" evidence="1">
    <location>
        <begin position="62"/>
        <end position="83"/>
    </location>
</feature>
<feature type="compositionally biased region" description="Polar residues" evidence="1">
    <location>
        <begin position="62"/>
        <end position="71"/>
    </location>
</feature>
<feature type="region of interest" description="Disordered" evidence="1">
    <location>
        <begin position="1"/>
        <end position="20"/>
    </location>
</feature>
<gene>
    <name evidence="2" type="ORF">TRFO_05949</name>
</gene>
<dbReference type="AlphaFoldDB" id="A0A1J4K6M8"/>
<name>A0A1J4K6M8_9EUKA</name>